<evidence type="ECO:0000256" key="4">
    <source>
        <dbReference type="ARBA" id="ARBA00023002"/>
    </source>
</evidence>
<evidence type="ECO:0000313" key="9">
    <source>
        <dbReference type="EMBL" id="CAB4160141.1"/>
    </source>
</evidence>
<evidence type="ECO:0000256" key="5">
    <source>
        <dbReference type="ARBA" id="ARBA00023004"/>
    </source>
</evidence>
<evidence type="ECO:0000313" key="12">
    <source>
        <dbReference type="EMBL" id="CAB4178386.1"/>
    </source>
</evidence>
<gene>
    <name evidence="12" type="ORF">UFOVP1002_137</name>
    <name evidence="13" type="ORF">UFOVP1217_58</name>
    <name evidence="14" type="ORF">UFOVP1343_42</name>
    <name evidence="15" type="ORF">UFOVP1438_91</name>
    <name evidence="18" type="ORF">UFOVP1541_94</name>
    <name evidence="16" type="ORF">UFOVP1592_87</name>
    <name evidence="7" type="ORF">UFOVP465_136</name>
    <name evidence="8" type="ORF">UFOVP666_182</name>
    <name evidence="9" type="ORF">UFOVP727_71</name>
    <name evidence="17" type="ORF">UFOVP741_74</name>
    <name evidence="10" type="ORF">UFOVP819_22</name>
    <name evidence="11" type="ORF">UFOVP926_65</name>
</gene>
<dbReference type="EMBL" id="LR797305">
    <property type="protein sequence ID" value="CAB4200425.1"/>
    <property type="molecule type" value="Genomic_DNA"/>
</dbReference>
<dbReference type="GO" id="GO:0005506">
    <property type="term" value="F:iron ion binding"/>
    <property type="evidence" value="ECO:0007669"/>
    <property type="project" value="InterPro"/>
</dbReference>
<evidence type="ECO:0000259" key="6">
    <source>
        <dbReference type="PROSITE" id="PS51471"/>
    </source>
</evidence>
<dbReference type="EMBL" id="LR797452">
    <property type="protein sequence ID" value="CAB4217785.1"/>
    <property type="molecule type" value="Genomic_DNA"/>
</dbReference>
<evidence type="ECO:0000313" key="15">
    <source>
        <dbReference type="EMBL" id="CAB4213137.1"/>
    </source>
</evidence>
<dbReference type="SMART" id="SM00702">
    <property type="entry name" value="P4Hc"/>
    <property type="match status" value="1"/>
</dbReference>
<dbReference type="PANTHER" id="PTHR10869">
    <property type="entry name" value="PROLYL 4-HYDROXYLASE ALPHA SUBUNIT"/>
    <property type="match status" value="1"/>
</dbReference>
<protein>
    <submittedName>
        <fullName evidence="17">Oxoglutarate/iron-dependent dioxygenase</fullName>
    </submittedName>
</protein>
<reference evidence="17" key="1">
    <citation type="submission" date="2020-05" db="EMBL/GenBank/DDBJ databases">
        <authorList>
            <person name="Chiriac C."/>
            <person name="Salcher M."/>
            <person name="Ghai R."/>
            <person name="Kavagutti S V."/>
        </authorList>
    </citation>
    <scope>NUCLEOTIDE SEQUENCE</scope>
</reference>
<keyword evidence="3 17" id="KW-0223">Dioxygenase</keyword>
<evidence type="ECO:0000256" key="1">
    <source>
        <dbReference type="ARBA" id="ARBA00001961"/>
    </source>
</evidence>
<dbReference type="PANTHER" id="PTHR10869:SF246">
    <property type="entry name" value="TRANSMEMBRANE PROLYL 4-HYDROXYLASE"/>
    <property type="match status" value="1"/>
</dbReference>
<dbReference type="EMBL" id="LR796961">
    <property type="protein sequence ID" value="CAB4178386.1"/>
    <property type="molecule type" value="Genomic_DNA"/>
</dbReference>
<dbReference type="EMBL" id="LR796644">
    <property type="protein sequence ID" value="CAB4156834.1"/>
    <property type="molecule type" value="Genomic_DNA"/>
</dbReference>
<evidence type="ECO:0000313" key="14">
    <source>
        <dbReference type="EMBL" id="CAB4200425.1"/>
    </source>
</evidence>
<evidence type="ECO:0000313" key="18">
    <source>
        <dbReference type="EMBL" id="CAB5228974.1"/>
    </source>
</evidence>
<accession>A0A6J7X2X1</accession>
<keyword evidence="2" id="KW-0479">Metal-binding</keyword>
<comment type="cofactor">
    <cofactor evidence="1">
        <name>L-ascorbate</name>
        <dbReference type="ChEBI" id="CHEBI:38290"/>
    </cofactor>
</comment>
<dbReference type="Pfam" id="PF13640">
    <property type="entry name" value="2OG-FeII_Oxy_3"/>
    <property type="match status" value="1"/>
</dbReference>
<dbReference type="EMBL" id="LR796762">
    <property type="protein sequence ID" value="CAB4164451.1"/>
    <property type="molecule type" value="Genomic_DNA"/>
</dbReference>
<dbReference type="EMBL" id="LR796698">
    <property type="protein sequence ID" value="CAB4160141.1"/>
    <property type="molecule type" value="Genomic_DNA"/>
</dbReference>
<dbReference type="InterPro" id="IPR006620">
    <property type="entry name" value="Pro_4_hyd_alph"/>
</dbReference>
<evidence type="ECO:0000313" key="16">
    <source>
        <dbReference type="EMBL" id="CAB4217785.1"/>
    </source>
</evidence>
<evidence type="ECO:0000256" key="2">
    <source>
        <dbReference type="ARBA" id="ARBA00022723"/>
    </source>
</evidence>
<dbReference type="EMBL" id="LR798395">
    <property type="protein sequence ID" value="CAB5228974.1"/>
    <property type="molecule type" value="Genomic_DNA"/>
</dbReference>
<organism evidence="17">
    <name type="scientific">uncultured Caudovirales phage</name>
    <dbReference type="NCBI Taxonomy" id="2100421"/>
    <lineage>
        <taxon>Viruses</taxon>
        <taxon>Duplodnaviria</taxon>
        <taxon>Heunggongvirae</taxon>
        <taxon>Uroviricota</taxon>
        <taxon>Caudoviricetes</taxon>
        <taxon>Peduoviridae</taxon>
        <taxon>Maltschvirus</taxon>
        <taxon>Maltschvirus maltsch</taxon>
    </lineage>
</organism>
<keyword evidence="5" id="KW-0408">Iron</keyword>
<evidence type="ECO:0000313" key="7">
    <source>
        <dbReference type="EMBL" id="CAB4145217.1"/>
    </source>
</evidence>
<dbReference type="GO" id="GO:0004656">
    <property type="term" value="F:procollagen-proline 4-dioxygenase activity"/>
    <property type="evidence" value="ECO:0007669"/>
    <property type="project" value="TreeGrafter"/>
</dbReference>
<evidence type="ECO:0000313" key="10">
    <source>
        <dbReference type="EMBL" id="CAB4164451.1"/>
    </source>
</evidence>
<proteinExistence type="predicted"/>
<evidence type="ECO:0000256" key="3">
    <source>
        <dbReference type="ARBA" id="ARBA00022964"/>
    </source>
</evidence>
<dbReference type="EMBL" id="LR796443">
    <property type="protein sequence ID" value="CAB4145217.1"/>
    <property type="molecule type" value="Genomic_DNA"/>
</dbReference>
<dbReference type="GO" id="GO:0031418">
    <property type="term" value="F:L-ascorbic acid binding"/>
    <property type="evidence" value="ECO:0007669"/>
    <property type="project" value="InterPro"/>
</dbReference>
<dbReference type="EMBL" id="LR798341">
    <property type="protein sequence ID" value="CAB5225138.1"/>
    <property type="molecule type" value="Genomic_DNA"/>
</dbReference>
<dbReference type="InterPro" id="IPR044862">
    <property type="entry name" value="Pro_4_hyd_alph_FE2OG_OXY"/>
</dbReference>
<dbReference type="InterPro" id="IPR045054">
    <property type="entry name" value="P4HA-like"/>
</dbReference>
<dbReference type="EMBL" id="LR797177">
    <property type="protein sequence ID" value="CAB4191606.1"/>
    <property type="molecule type" value="Genomic_DNA"/>
</dbReference>
<name>A0A6J7X2X1_9CAUD</name>
<evidence type="ECO:0000313" key="8">
    <source>
        <dbReference type="EMBL" id="CAB4156834.1"/>
    </source>
</evidence>
<dbReference type="EMBL" id="LR797395">
    <property type="protein sequence ID" value="CAB4213137.1"/>
    <property type="molecule type" value="Genomic_DNA"/>
</dbReference>
<dbReference type="Gene3D" id="2.60.120.620">
    <property type="entry name" value="q2cbj1_9rhob like domain"/>
    <property type="match status" value="1"/>
</dbReference>
<evidence type="ECO:0000313" key="17">
    <source>
        <dbReference type="EMBL" id="CAB5225138.1"/>
    </source>
</evidence>
<feature type="domain" description="Fe2OG dioxygenase" evidence="6">
    <location>
        <begin position="109"/>
        <end position="202"/>
    </location>
</feature>
<dbReference type="EMBL" id="LR796878">
    <property type="protein sequence ID" value="CAB4172222.1"/>
    <property type="molecule type" value="Genomic_DNA"/>
</dbReference>
<evidence type="ECO:0000313" key="13">
    <source>
        <dbReference type="EMBL" id="CAB4191606.1"/>
    </source>
</evidence>
<keyword evidence="4" id="KW-0560">Oxidoreductase</keyword>
<sequence>MKNPLFLGDPKFGILLYKNELPKSLRLPERLEETIGDSKSAPYMWMEALVGYNQKMPEYRDCVDCKMGEMHIKNCPPQFSELVNIYNDTKTPLKECVEDYEKRYNIHLGYMEAINYIRYGTNQHFQVHTDHGFSYTCTTSSCMYLNDDYEGGELWFPYLDLTFKPDYGDIVLFPSTYIYAHAAKPVLSGTKYSAVTMFDYNDNNHDLTRQASYSQEKNY</sequence>
<dbReference type="PROSITE" id="PS51471">
    <property type="entry name" value="FE2OG_OXY"/>
    <property type="match status" value="1"/>
</dbReference>
<dbReference type="InterPro" id="IPR005123">
    <property type="entry name" value="Oxoglu/Fe-dep_dioxygenase_dom"/>
</dbReference>
<evidence type="ECO:0000313" key="11">
    <source>
        <dbReference type="EMBL" id="CAB4172222.1"/>
    </source>
</evidence>